<dbReference type="InterPro" id="IPR050661">
    <property type="entry name" value="BglG_antiterminators"/>
</dbReference>
<dbReference type="GO" id="GO:0009401">
    <property type="term" value="P:phosphoenolpyruvate-dependent sugar phosphotransferase system"/>
    <property type="evidence" value="ECO:0007669"/>
    <property type="project" value="InterPro"/>
</dbReference>
<dbReference type="GO" id="GO:0008982">
    <property type="term" value="F:protein-N(PI)-phosphohistidine-sugar phosphotransferase activity"/>
    <property type="evidence" value="ECO:0007669"/>
    <property type="project" value="InterPro"/>
</dbReference>
<feature type="domain" description="PTS EIIB type-2" evidence="8">
    <location>
        <begin position="397"/>
        <end position="483"/>
    </location>
</feature>
<keyword evidence="2" id="KW-0677">Repeat</keyword>
<dbReference type="Proteomes" id="UP000005707">
    <property type="component" value="Unassembled WGS sequence"/>
</dbReference>
<proteinExistence type="predicted"/>
<dbReference type="InterPro" id="IPR001034">
    <property type="entry name" value="DeoR_HTH"/>
</dbReference>
<accession>F7PW69</accession>
<dbReference type="SUPFAM" id="SSF52794">
    <property type="entry name" value="PTS system IIB component-like"/>
    <property type="match status" value="1"/>
</dbReference>
<dbReference type="FunCoup" id="F7PW69">
    <property type="interactions" value="12"/>
</dbReference>
<keyword evidence="11" id="KW-1185">Reference proteome</keyword>
<dbReference type="InterPro" id="IPR036388">
    <property type="entry name" value="WH-like_DNA-bd_sf"/>
</dbReference>
<evidence type="ECO:0000256" key="5">
    <source>
        <dbReference type="ARBA" id="ARBA00023163"/>
    </source>
</evidence>
<evidence type="ECO:0000256" key="2">
    <source>
        <dbReference type="ARBA" id="ARBA00022737"/>
    </source>
</evidence>
<evidence type="ECO:0000259" key="6">
    <source>
        <dbReference type="PROSITE" id="PS51000"/>
    </source>
</evidence>
<dbReference type="PROSITE" id="PS51094">
    <property type="entry name" value="PTS_EIIA_TYPE_2"/>
    <property type="match status" value="1"/>
</dbReference>
<evidence type="ECO:0000259" key="7">
    <source>
        <dbReference type="PROSITE" id="PS51094"/>
    </source>
</evidence>
<protein>
    <submittedName>
        <fullName evidence="10">PTS system nitrogen regulatory IIA component protein</fullName>
        <ecNumber evidence="10">2.7.1.69</ecNumber>
    </submittedName>
</protein>
<dbReference type="Gene3D" id="1.10.10.10">
    <property type="entry name" value="Winged helix-like DNA-binding domain superfamily/Winged helix DNA-binding domain"/>
    <property type="match status" value="1"/>
</dbReference>
<dbReference type="Pfam" id="PF00359">
    <property type="entry name" value="PTS_EIIA_2"/>
    <property type="match status" value="1"/>
</dbReference>
<dbReference type="InterPro" id="IPR013011">
    <property type="entry name" value="PTS_EIIB_2"/>
</dbReference>
<dbReference type="InParanoid" id="F7PW69"/>
<sequence>MYITARERRILNSILSPYKEVTIKSLANELNVSARTIRRDLIKIKDTIRQFDLQLNVEDNIIRLMGSDKQKDEMLSVMDLTEYTKYERLLIILSLLFKEKDYIKLYALASETNTNTHICSKDLEELESYMLNTKSIINRKRGLGVIFESNEQDKRTIIFQVLKDYLRDFYLIPLIEGKPLYSIIPSHMYDYMDEFINPESLSDYIEEIEIIFGEAGQYISDENIIELAFMIAIIMKRLDHDYYIKDTEDEFDVTNPLIIKFSRQLKLSGLEVNYLANILSKYIQFDLFIDYDFDLRASVSDMISEVSEKVGYNFSNDYKLYSDLINHIDRQLKKINQYKSDDQRLIKDLMNEYLELFNILKTAVKNNFYHSFNEYDIGYIMLYFISKIEETQSMFKLKVLVVCAGGMGTSKMLVSRLKSQFINVVPINTSVSRLKDYDMTNFDLIISTVHLDLDNYFIVSPLLVEEDVSKIRKVLRKQLYHKFVKHKNNENYQALKSYPKEVLENVNITFRQFNSTEDDKRGILIQALTVLNNDHLITDIEKVYERLIKREKLGGLGIPGTKCALYHARCNNVKKPTMNFIYLGETQDVKAMTGEVMEADTYLMMLSPVQLGDLEMKLFNLISTLLIRDEDFITIIKNEPIQYIKQYIITKLKEVE</sequence>
<keyword evidence="4" id="KW-0010">Activator</keyword>
<dbReference type="EMBL" id="AFNU02000013">
    <property type="protein sequence ID" value="ERJ11271.1"/>
    <property type="molecule type" value="Genomic_DNA"/>
</dbReference>
<feature type="domain" description="HTH deoR-type" evidence="6">
    <location>
        <begin position="4"/>
        <end position="70"/>
    </location>
</feature>
<feature type="domain" description="PTS EIIA type-2" evidence="7">
    <location>
        <begin position="501"/>
        <end position="651"/>
    </location>
</feature>
<dbReference type="Gene3D" id="1.10.1790.10">
    <property type="entry name" value="PRD domain"/>
    <property type="match status" value="1"/>
</dbReference>
<evidence type="ECO:0000259" key="8">
    <source>
        <dbReference type="PROSITE" id="PS51099"/>
    </source>
</evidence>
<dbReference type="PANTHER" id="PTHR30185">
    <property type="entry name" value="CRYPTIC BETA-GLUCOSIDE BGL OPERON ANTITERMINATOR"/>
    <property type="match status" value="1"/>
</dbReference>
<evidence type="ECO:0000256" key="3">
    <source>
        <dbReference type="ARBA" id="ARBA00023015"/>
    </source>
</evidence>
<dbReference type="InterPro" id="IPR036634">
    <property type="entry name" value="PRD_sf"/>
</dbReference>
<dbReference type="CDD" id="cd05568">
    <property type="entry name" value="PTS_IIB_bgl_like"/>
    <property type="match status" value="1"/>
</dbReference>
<organism evidence="10 11">
    <name type="scientific">Haloplasma contractile SSD-17B</name>
    <dbReference type="NCBI Taxonomy" id="1033810"/>
    <lineage>
        <taxon>Bacteria</taxon>
        <taxon>Bacillati</taxon>
        <taxon>Mycoplasmatota</taxon>
        <taxon>Mollicutes</taxon>
        <taxon>Haloplasmatales</taxon>
        <taxon>Haloplasmataceae</taxon>
        <taxon>Haloplasma</taxon>
    </lineage>
</organism>
<dbReference type="Gene3D" id="3.40.930.10">
    <property type="entry name" value="Mannitol-specific EII, Chain A"/>
    <property type="match status" value="1"/>
</dbReference>
<evidence type="ECO:0000259" key="9">
    <source>
        <dbReference type="PROSITE" id="PS51372"/>
    </source>
</evidence>
<dbReference type="PANTHER" id="PTHR30185:SF18">
    <property type="entry name" value="TRANSCRIPTIONAL REGULATOR MTLR"/>
    <property type="match status" value="1"/>
</dbReference>
<dbReference type="Gene3D" id="3.40.50.2300">
    <property type="match status" value="1"/>
</dbReference>
<evidence type="ECO:0000256" key="4">
    <source>
        <dbReference type="ARBA" id="ARBA00023159"/>
    </source>
</evidence>
<keyword evidence="5" id="KW-0804">Transcription</keyword>
<dbReference type="STRING" id="1033810.HLPCO_002711"/>
<feature type="domain" description="PRD" evidence="9">
    <location>
        <begin position="290"/>
        <end position="394"/>
    </location>
</feature>
<dbReference type="RefSeq" id="WP_008825589.1">
    <property type="nucleotide sequence ID" value="NZ_AFNU02000013.1"/>
</dbReference>
<gene>
    <name evidence="10" type="ORF">HLPCO_002711</name>
</gene>
<evidence type="ECO:0000313" key="10">
    <source>
        <dbReference type="EMBL" id="ERJ11271.1"/>
    </source>
</evidence>
<dbReference type="Pfam" id="PF00874">
    <property type="entry name" value="PRD"/>
    <property type="match status" value="1"/>
</dbReference>
<dbReference type="InterPro" id="IPR016152">
    <property type="entry name" value="PTrfase/Anion_transptr"/>
</dbReference>
<name>F7PW69_9MOLU</name>
<evidence type="ECO:0000313" key="11">
    <source>
        <dbReference type="Proteomes" id="UP000005707"/>
    </source>
</evidence>
<dbReference type="InterPro" id="IPR007737">
    <property type="entry name" value="Mga_HTH"/>
</dbReference>
<dbReference type="InterPro" id="IPR002178">
    <property type="entry name" value="PTS_EIIA_type-2_dom"/>
</dbReference>
<comment type="caution">
    <text evidence="10">The sequence shown here is derived from an EMBL/GenBank/DDBJ whole genome shotgun (WGS) entry which is preliminary data.</text>
</comment>
<dbReference type="InterPro" id="IPR011608">
    <property type="entry name" value="PRD"/>
</dbReference>
<dbReference type="AlphaFoldDB" id="F7PW69"/>
<dbReference type="eggNOG" id="COG3711">
    <property type="taxonomic scope" value="Bacteria"/>
</dbReference>
<evidence type="ECO:0000256" key="1">
    <source>
        <dbReference type="ARBA" id="ARBA00022679"/>
    </source>
</evidence>
<keyword evidence="3" id="KW-0805">Transcription regulation</keyword>
<dbReference type="SUPFAM" id="SSF63520">
    <property type="entry name" value="PTS-regulatory domain, PRD"/>
    <property type="match status" value="1"/>
</dbReference>
<dbReference type="SUPFAM" id="SSF55804">
    <property type="entry name" value="Phoshotransferase/anion transport protein"/>
    <property type="match status" value="1"/>
</dbReference>
<dbReference type="PROSITE" id="PS51099">
    <property type="entry name" value="PTS_EIIB_TYPE_2"/>
    <property type="match status" value="1"/>
</dbReference>
<dbReference type="Pfam" id="PF05043">
    <property type="entry name" value="Mga"/>
    <property type="match status" value="1"/>
</dbReference>
<dbReference type="OrthoDB" id="9776005at2"/>
<dbReference type="PROSITE" id="PS51372">
    <property type="entry name" value="PRD_2"/>
    <property type="match status" value="1"/>
</dbReference>
<dbReference type="EC" id="2.7.1.69" evidence="10"/>
<keyword evidence="1 10" id="KW-0808">Transferase</keyword>
<reference evidence="10 11" key="2">
    <citation type="journal article" date="2013" name="PLoS ONE">
        <title>INDIGO - INtegrated Data Warehouse of MIcrobial GenOmes with Examples from the Red Sea Extremophiles.</title>
        <authorList>
            <person name="Alam I."/>
            <person name="Antunes A."/>
            <person name="Kamau A.A."/>
            <person name="Ba Alawi W."/>
            <person name="Kalkatawi M."/>
            <person name="Stingl U."/>
            <person name="Bajic V.B."/>
        </authorList>
    </citation>
    <scope>NUCLEOTIDE SEQUENCE [LARGE SCALE GENOMIC DNA]</scope>
    <source>
        <strain evidence="10 11">SSD-17B</strain>
    </source>
</reference>
<dbReference type="GO" id="GO:0003700">
    <property type="term" value="F:DNA-binding transcription factor activity"/>
    <property type="evidence" value="ECO:0007669"/>
    <property type="project" value="InterPro"/>
</dbReference>
<dbReference type="InterPro" id="IPR036095">
    <property type="entry name" value="PTS_EIIB-like_sf"/>
</dbReference>
<dbReference type="PROSITE" id="PS51000">
    <property type="entry name" value="HTH_DEOR_2"/>
    <property type="match status" value="1"/>
</dbReference>
<reference evidence="10 11" key="1">
    <citation type="journal article" date="2011" name="J. Bacteriol.">
        <title>Genome sequence of Haloplasma contractile, an unusual contractile bacterium from a deep-sea anoxic brine lake.</title>
        <authorList>
            <person name="Antunes A."/>
            <person name="Alam I."/>
            <person name="El Dorry H."/>
            <person name="Siam R."/>
            <person name="Robertson A."/>
            <person name="Bajic V.B."/>
            <person name="Stingl U."/>
        </authorList>
    </citation>
    <scope>NUCLEOTIDE SEQUENCE [LARGE SCALE GENOMIC DNA]</scope>
    <source>
        <strain evidence="10 11">SSD-17B</strain>
    </source>
</reference>